<comment type="caution">
    <text evidence="2">The sequence shown here is derived from an EMBL/GenBank/DDBJ whole genome shotgun (WGS) entry which is preliminary data.</text>
</comment>
<organism evidence="2 3">
    <name type="scientific">Wohlfahrtiimonas larvae</name>
    <dbReference type="NCBI Taxonomy" id="1157986"/>
    <lineage>
        <taxon>Bacteria</taxon>
        <taxon>Pseudomonadati</taxon>
        <taxon>Pseudomonadota</taxon>
        <taxon>Gammaproteobacteria</taxon>
        <taxon>Cardiobacteriales</taxon>
        <taxon>Ignatzschineriaceae</taxon>
        <taxon>Wohlfahrtiimonas</taxon>
    </lineage>
</organism>
<dbReference type="EMBL" id="BAABKE010000007">
    <property type="protein sequence ID" value="GAA5102732.1"/>
    <property type="molecule type" value="Genomic_DNA"/>
</dbReference>
<evidence type="ECO:0000313" key="2">
    <source>
        <dbReference type="EMBL" id="GAA5102732.1"/>
    </source>
</evidence>
<dbReference type="InterPro" id="IPR018774">
    <property type="entry name" value="Phage_Mu_GpT"/>
</dbReference>
<evidence type="ECO:0000313" key="3">
    <source>
        <dbReference type="Proteomes" id="UP001500631"/>
    </source>
</evidence>
<protein>
    <submittedName>
        <fullName evidence="2">Mu-like prophage major head subunit gpT family protein</fullName>
    </submittedName>
</protein>
<dbReference type="Proteomes" id="UP001500631">
    <property type="component" value="Unassembled WGS sequence"/>
</dbReference>
<gene>
    <name evidence="2" type="ORF">GCM10023338_20400</name>
</gene>
<keyword evidence="3" id="KW-1185">Reference proteome</keyword>
<feature type="domain" description="Bacteriophage Mu GpT" evidence="1">
    <location>
        <begin position="10"/>
        <end position="304"/>
    </location>
</feature>
<sequence length="310" mass="34825">MSVIKPERIKQLETDVKMNFQLGQEHKKVDKSHERFTMTVPSNSASNTYEWLGEMPGVNEWVGPRKLGNVQMFAYEVHNKSWEASVQVTEMEVMNNQLAGKYLNAQKLGQTIESHPAKLSFLALASGHLNTCYDGQNFFDTEHPVFANNDGTGAVTKVSNNDEGDDPDALAWFLLDTTDIIQPIVFQPRTSVRFMTNGRTDESEAFFMEKVIKFGADYYGNVGYGLWCKAYRSTKPLTAENIEKAYVEMTNWKANGGENLGVAPDLLVIPSLMKFDAAKILKSKFIDGTDNTLYDLLEVLESPKLNNVPK</sequence>
<reference evidence="3" key="1">
    <citation type="journal article" date="2019" name="Int. J. Syst. Evol. Microbiol.">
        <title>The Global Catalogue of Microorganisms (GCM) 10K type strain sequencing project: providing services to taxonomists for standard genome sequencing and annotation.</title>
        <authorList>
            <consortium name="The Broad Institute Genomics Platform"/>
            <consortium name="The Broad Institute Genome Sequencing Center for Infectious Disease"/>
            <person name="Wu L."/>
            <person name="Ma J."/>
        </authorList>
    </citation>
    <scope>NUCLEOTIDE SEQUENCE [LARGE SCALE GENOMIC DNA]</scope>
    <source>
        <strain evidence="3">JCM 18424</strain>
    </source>
</reference>
<evidence type="ECO:0000259" key="1">
    <source>
        <dbReference type="Pfam" id="PF10124"/>
    </source>
</evidence>
<proteinExistence type="predicted"/>
<dbReference type="RefSeq" id="WP_077926592.1">
    <property type="nucleotide sequence ID" value="NZ_BAABKE010000007.1"/>
</dbReference>
<accession>A0ABP9N105</accession>
<name>A0ABP9N105_9GAMM</name>
<dbReference type="Pfam" id="PF10124">
    <property type="entry name" value="Mu-like_gpT"/>
    <property type="match status" value="1"/>
</dbReference>